<protein>
    <submittedName>
        <fullName evidence="1">Uncharacterized protein</fullName>
    </submittedName>
</protein>
<evidence type="ECO:0000313" key="1">
    <source>
        <dbReference type="EMBL" id="KAK9046226.1"/>
    </source>
</evidence>
<comment type="caution">
    <text evidence="1">The sequence shown here is derived from an EMBL/GenBank/DDBJ whole genome shotgun (WGS) entry which is preliminary data.</text>
</comment>
<gene>
    <name evidence="1" type="ORF">V6N11_052121</name>
</gene>
<organism evidence="1 2">
    <name type="scientific">Hibiscus sabdariffa</name>
    <name type="common">roselle</name>
    <dbReference type="NCBI Taxonomy" id="183260"/>
    <lineage>
        <taxon>Eukaryota</taxon>
        <taxon>Viridiplantae</taxon>
        <taxon>Streptophyta</taxon>
        <taxon>Embryophyta</taxon>
        <taxon>Tracheophyta</taxon>
        <taxon>Spermatophyta</taxon>
        <taxon>Magnoliopsida</taxon>
        <taxon>eudicotyledons</taxon>
        <taxon>Gunneridae</taxon>
        <taxon>Pentapetalae</taxon>
        <taxon>rosids</taxon>
        <taxon>malvids</taxon>
        <taxon>Malvales</taxon>
        <taxon>Malvaceae</taxon>
        <taxon>Malvoideae</taxon>
        <taxon>Hibiscus</taxon>
    </lineage>
</organism>
<reference evidence="1 2" key="1">
    <citation type="journal article" date="2024" name="G3 (Bethesda)">
        <title>Genome assembly of Hibiscus sabdariffa L. provides insights into metabolisms of medicinal natural products.</title>
        <authorList>
            <person name="Kim T."/>
        </authorList>
    </citation>
    <scope>NUCLEOTIDE SEQUENCE [LARGE SCALE GENOMIC DNA]</scope>
    <source>
        <strain evidence="1">TK-2024</strain>
        <tissue evidence="1">Old leaves</tissue>
    </source>
</reference>
<keyword evidence="2" id="KW-1185">Reference proteome</keyword>
<accession>A0ABR2U927</accession>
<proteinExistence type="predicted"/>
<dbReference type="EMBL" id="JBBPBN010000001">
    <property type="protein sequence ID" value="KAK9046226.1"/>
    <property type="molecule type" value="Genomic_DNA"/>
</dbReference>
<dbReference type="Proteomes" id="UP001396334">
    <property type="component" value="Unassembled WGS sequence"/>
</dbReference>
<sequence>MPSLAEERLVSAVKARGASENEISLVGSAVHATLKTKALRQNFTGNSQNLGPRGLVQEVEPNDPIPNGTRHQVKFQCPNFQGVDHHLVGNFWFYLEDSTVYRNRN</sequence>
<evidence type="ECO:0000313" key="2">
    <source>
        <dbReference type="Proteomes" id="UP001396334"/>
    </source>
</evidence>
<name>A0ABR2U927_9ROSI</name>